<evidence type="ECO:0000256" key="3">
    <source>
        <dbReference type="ARBA" id="ARBA00022692"/>
    </source>
</evidence>
<reference evidence="7" key="1">
    <citation type="submission" date="2020-11" db="EMBL/GenBank/DDBJ databases">
        <authorList>
            <person name="Tran Van P."/>
        </authorList>
    </citation>
    <scope>NUCLEOTIDE SEQUENCE</scope>
</reference>
<dbReference type="Pfam" id="PF04930">
    <property type="entry name" value="FUN14"/>
    <property type="match status" value="1"/>
</dbReference>
<dbReference type="EMBL" id="OE003721">
    <property type="protein sequence ID" value="CAD7460469.1"/>
    <property type="molecule type" value="Genomic_DNA"/>
</dbReference>
<dbReference type="PANTHER" id="PTHR21346">
    <property type="entry name" value="FUN14 DOMAIN CONTAINING"/>
    <property type="match status" value="1"/>
</dbReference>
<dbReference type="InterPro" id="IPR007014">
    <property type="entry name" value="FUN14"/>
</dbReference>
<keyword evidence="5" id="KW-0472">Membrane</keyword>
<feature type="region of interest" description="Disordered" evidence="6">
    <location>
        <begin position="218"/>
        <end position="260"/>
    </location>
</feature>
<gene>
    <name evidence="7" type="ORF">TTEB3V08_LOCUS8399</name>
</gene>
<comment type="subcellular location">
    <subcellularLocation>
        <location evidence="1">Mitochondrion outer membrane</location>
        <topology evidence="1">Multi-pass membrane protein</topology>
    </subcellularLocation>
</comment>
<evidence type="ECO:0000256" key="2">
    <source>
        <dbReference type="ARBA" id="ARBA00009160"/>
    </source>
</evidence>
<dbReference type="GO" id="GO:0000422">
    <property type="term" value="P:autophagy of mitochondrion"/>
    <property type="evidence" value="ECO:0007669"/>
    <property type="project" value="TreeGrafter"/>
</dbReference>
<dbReference type="PANTHER" id="PTHR21346:SF0">
    <property type="entry name" value="RE45833P"/>
    <property type="match status" value="1"/>
</dbReference>
<organism evidence="7">
    <name type="scientific">Timema tahoe</name>
    <dbReference type="NCBI Taxonomy" id="61484"/>
    <lineage>
        <taxon>Eukaryota</taxon>
        <taxon>Metazoa</taxon>
        <taxon>Ecdysozoa</taxon>
        <taxon>Arthropoda</taxon>
        <taxon>Hexapoda</taxon>
        <taxon>Insecta</taxon>
        <taxon>Pterygota</taxon>
        <taxon>Neoptera</taxon>
        <taxon>Polyneoptera</taxon>
        <taxon>Phasmatodea</taxon>
        <taxon>Timematodea</taxon>
        <taxon>Timematoidea</taxon>
        <taxon>Timematidae</taxon>
        <taxon>Timema</taxon>
    </lineage>
</organism>
<feature type="compositionally biased region" description="Basic and acidic residues" evidence="6">
    <location>
        <begin position="218"/>
        <end position="231"/>
    </location>
</feature>
<sequence length="260" mass="28468">MPLWPRNVTPYAVTLSSTPAQVVGDIDVDSSGSFIKGTLDDIISKGMEQMVSKVVSLLVTMASSEPGELDLPSRMDLPERECITGGHDALWDVPVVSIPDSGVKRVTLQIEQKLNAVRLNMEEKEDSKGIVDKVVNDLSKSSITKQMLVGATAGFTGFITVRVGKAAAFAVGGSVLLLQVAHHQGYIKVNWDKVYKHVDKVADKVEKEATGQSPKWMEKNKNLRCRQEQKNHGQAHLKNLDDDIQRVAVEPKLTPPSDDD</sequence>
<evidence type="ECO:0000256" key="4">
    <source>
        <dbReference type="ARBA" id="ARBA00022989"/>
    </source>
</evidence>
<evidence type="ECO:0000313" key="7">
    <source>
        <dbReference type="EMBL" id="CAD7460469.1"/>
    </source>
</evidence>
<dbReference type="AlphaFoldDB" id="A0A7R9IL61"/>
<evidence type="ECO:0000256" key="5">
    <source>
        <dbReference type="ARBA" id="ARBA00023136"/>
    </source>
</evidence>
<accession>A0A7R9IL61</accession>
<evidence type="ECO:0000256" key="1">
    <source>
        <dbReference type="ARBA" id="ARBA00004374"/>
    </source>
</evidence>
<evidence type="ECO:0000256" key="6">
    <source>
        <dbReference type="SAM" id="MobiDB-lite"/>
    </source>
</evidence>
<dbReference type="GO" id="GO:0005741">
    <property type="term" value="C:mitochondrial outer membrane"/>
    <property type="evidence" value="ECO:0007669"/>
    <property type="project" value="UniProtKB-SubCell"/>
</dbReference>
<protein>
    <submittedName>
        <fullName evidence="7">Uncharacterized protein</fullName>
    </submittedName>
</protein>
<comment type="similarity">
    <text evidence="2">Belongs to the FUN14 family.</text>
</comment>
<keyword evidence="3" id="KW-0812">Transmembrane</keyword>
<name>A0A7R9IL61_9NEOP</name>
<keyword evidence="4" id="KW-1133">Transmembrane helix</keyword>
<proteinExistence type="inferred from homology"/>